<evidence type="ECO:0000256" key="1">
    <source>
        <dbReference type="ARBA" id="ARBA00010337"/>
    </source>
</evidence>
<dbReference type="OrthoDB" id="2192946at2759"/>
<feature type="domain" description="Gamma tubulin complex component protein N-terminal" evidence="7">
    <location>
        <begin position="65"/>
        <end position="348"/>
    </location>
</feature>
<dbReference type="GO" id="GO:0000930">
    <property type="term" value="C:gamma-tubulin complex"/>
    <property type="evidence" value="ECO:0007669"/>
    <property type="project" value="TreeGrafter"/>
</dbReference>
<keyword evidence="4 5" id="KW-0206">Cytoskeleton</keyword>
<keyword evidence="2 5" id="KW-0963">Cytoplasm</keyword>
<dbReference type="GO" id="GO:0000278">
    <property type="term" value="P:mitotic cell cycle"/>
    <property type="evidence" value="ECO:0007669"/>
    <property type="project" value="TreeGrafter"/>
</dbReference>
<evidence type="ECO:0000259" key="6">
    <source>
        <dbReference type="Pfam" id="PF04130"/>
    </source>
</evidence>
<accession>A0A2H6KFR4</accession>
<sequence>MKIDGELYQSCVEPEFAHNAAGGTAYFPPLISLVHVNRGGSDALELRLRRNWPTYPANVKESIVLEDVINVLCGSDGTLYHVEHGSYVVHRSPILDRSLSHQLRPNLDAENDATLCMMAEEILELAVMQRKVQDFVQDNERGFVVLSLCEVLNVLLQELQSRIAQFDESQRNVGMGLQRFKLYIQPAIHTFEVLQGVVAKSRITGAALLNTLAATCQLYGTGDARRGLANHLMKQAMEAYCHLVDPWINFGELYDPCQEFFVVPKGPPKGGTSEDEQVFGIDWDRVPNAMKDIAETILNTGMYIRILARSKGKALPNYQPLQFTSVEEFKAHVATLHQVASDELVKYIVADCNLMEMLESVHRFLLLSRADYVTNILADIDHNTLNESINLNFQEAVAQSSLRNDAYKHLYVLEVVDGNAPLGLSARSDRDISKRLKLSFTVEWPMQIFFSEDVMAKYQTAFSFFLQLKQTEHALSRIWLMHMKWKRLPLMPSAQLRLNYTFVIIERMLFLCRNIAYLCTVEVTERNFNLLLQTYENHLKTDKAQQSFSFIVSRHQQFVDQIIKRCMIDDETIAPSISRALSLCNIFATQVLEFLEQRESDSGATRQADRHAELERATKFTTDLLHNEGYIAMVGTASHQFDKHLRALLALLQGAEERHQSSLPMRLTYNGYFT</sequence>
<dbReference type="VEuPathDB" id="PiroplasmaDB:BOVATA_033280"/>
<dbReference type="GO" id="GO:0031122">
    <property type="term" value="P:cytoplasmic microtubule organization"/>
    <property type="evidence" value="ECO:0007669"/>
    <property type="project" value="TreeGrafter"/>
</dbReference>
<dbReference type="GO" id="GO:0005874">
    <property type="term" value="C:microtubule"/>
    <property type="evidence" value="ECO:0007669"/>
    <property type="project" value="UniProtKB-KW"/>
</dbReference>
<dbReference type="Proteomes" id="UP000236319">
    <property type="component" value="Unassembled WGS sequence"/>
</dbReference>
<dbReference type="Gene3D" id="1.20.120.1900">
    <property type="entry name" value="Gamma-tubulin complex, C-terminal domain"/>
    <property type="match status" value="1"/>
</dbReference>
<dbReference type="EMBL" id="BDSA01000003">
    <property type="protein sequence ID" value="GBE61835.1"/>
    <property type="molecule type" value="Genomic_DNA"/>
</dbReference>
<gene>
    <name evidence="8" type="ORF">BOVATA_033280</name>
</gene>
<dbReference type="GO" id="GO:0043015">
    <property type="term" value="F:gamma-tubulin binding"/>
    <property type="evidence" value="ECO:0007669"/>
    <property type="project" value="InterPro"/>
</dbReference>
<evidence type="ECO:0000256" key="5">
    <source>
        <dbReference type="RuleBase" id="RU363050"/>
    </source>
</evidence>
<evidence type="ECO:0000256" key="4">
    <source>
        <dbReference type="ARBA" id="ARBA00023212"/>
    </source>
</evidence>
<dbReference type="RefSeq" id="XP_028868078.1">
    <property type="nucleotide sequence ID" value="XM_029012245.1"/>
</dbReference>
<evidence type="ECO:0000259" key="7">
    <source>
        <dbReference type="Pfam" id="PF17681"/>
    </source>
</evidence>
<evidence type="ECO:0000256" key="2">
    <source>
        <dbReference type="ARBA" id="ARBA00022490"/>
    </source>
</evidence>
<dbReference type="AlphaFoldDB" id="A0A2H6KFR4"/>
<organism evidence="8 9">
    <name type="scientific">Babesia ovata</name>
    <dbReference type="NCBI Taxonomy" id="189622"/>
    <lineage>
        <taxon>Eukaryota</taxon>
        <taxon>Sar</taxon>
        <taxon>Alveolata</taxon>
        <taxon>Apicomplexa</taxon>
        <taxon>Aconoidasida</taxon>
        <taxon>Piroplasmida</taxon>
        <taxon>Babesiidae</taxon>
        <taxon>Babesia</taxon>
    </lineage>
</organism>
<dbReference type="GO" id="GO:0051011">
    <property type="term" value="F:microtubule minus-end binding"/>
    <property type="evidence" value="ECO:0007669"/>
    <property type="project" value="TreeGrafter"/>
</dbReference>
<reference evidence="8 9" key="1">
    <citation type="journal article" date="2017" name="BMC Genomics">
        <title>Whole-genome assembly of Babesia ovata and comparative genomics between closely related pathogens.</title>
        <authorList>
            <person name="Yamagishi J."/>
            <person name="Asada M."/>
            <person name="Hakimi H."/>
            <person name="Tanaka T.Q."/>
            <person name="Sugimoto C."/>
            <person name="Kawazu S."/>
        </authorList>
    </citation>
    <scope>NUCLEOTIDE SEQUENCE [LARGE SCALE GENOMIC DNA]</scope>
    <source>
        <strain evidence="8 9">Miyake</strain>
    </source>
</reference>
<comment type="subcellular location">
    <subcellularLocation>
        <location evidence="5">Cytoplasm</location>
        <location evidence="5">Cytoskeleton</location>
        <location evidence="5">Microtubule organizing center</location>
    </subcellularLocation>
</comment>
<evidence type="ECO:0000256" key="3">
    <source>
        <dbReference type="ARBA" id="ARBA00022701"/>
    </source>
</evidence>
<dbReference type="InterPro" id="IPR007259">
    <property type="entry name" value="GCP"/>
</dbReference>
<dbReference type="Pfam" id="PF17681">
    <property type="entry name" value="GCP_N_terminal"/>
    <property type="match status" value="1"/>
</dbReference>
<comment type="similarity">
    <text evidence="1 5">Belongs to the TUBGCP family.</text>
</comment>
<evidence type="ECO:0000313" key="8">
    <source>
        <dbReference type="EMBL" id="GBE61835.1"/>
    </source>
</evidence>
<protein>
    <recommendedName>
        <fullName evidence="5">Spindle pole body component</fullName>
    </recommendedName>
</protein>
<dbReference type="GO" id="GO:0000922">
    <property type="term" value="C:spindle pole"/>
    <property type="evidence" value="ECO:0007669"/>
    <property type="project" value="InterPro"/>
</dbReference>
<dbReference type="InterPro" id="IPR042241">
    <property type="entry name" value="GCP_C_sf"/>
</dbReference>
<dbReference type="GO" id="GO:0007020">
    <property type="term" value="P:microtubule nucleation"/>
    <property type="evidence" value="ECO:0007669"/>
    <property type="project" value="InterPro"/>
</dbReference>
<dbReference type="Pfam" id="PF04130">
    <property type="entry name" value="GCP_C_terminal"/>
    <property type="match status" value="1"/>
</dbReference>
<dbReference type="PANTHER" id="PTHR19302">
    <property type="entry name" value="GAMMA TUBULIN COMPLEX PROTEIN"/>
    <property type="match status" value="1"/>
</dbReference>
<dbReference type="GeneID" id="39875605"/>
<dbReference type="InterPro" id="IPR040457">
    <property type="entry name" value="GCP_C"/>
</dbReference>
<keyword evidence="3 5" id="KW-0493">Microtubule</keyword>
<name>A0A2H6KFR4_9APIC</name>
<feature type="domain" description="Gamma tubulin complex component C-terminal" evidence="6">
    <location>
        <begin position="354"/>
        <end position="673"/>
    </location>
</feature>
<proteinExistence type="inferred from homology"/>
<dbReference type="InterPro" id="IPR041470">
    <property type="entry name" value="GCP_N"/>
</dbReference>
<evidence type="ECO:0000313" key="9">
    <source>
        <dbReference type="Proteomes" id="UP000236319"/>
    </source>
</evidence>
<dbReference type="GO" id="GO:0051225">
    <property type="term" value="P:spindle assembly"/>
    <property type="evidence" value="ECO:0007669"/>
    <property type="project" value="TreeGrafter"/>
</dbReference>
<keyword evidence="9" id="KW-1185">Reference proteome</keyword>
<dbReference type="GO" id="GO:0051321">
    <property type="term" value="P:meiotic cell cycle"/>
    <property type="evidence" value="ECO:0007669"/>
    <property type="project" value="TreeGrafter"/>
</dbReference>
<comment type="caution">
    <text evidence="8">The sequence shown here is derived from an EMBL/GenBank/DDBJ whole genome shotgun (WGS) entry which is preliminary data.</text>
</comment>